<comment type="similarity">
    <text evidence="4">Belongs to the CEP19 family.</text>
</comment>
<sequence>MYSVMKCGVKLQPRCLVVTYVEMATKKLRCRQMPLRNFKETSNISQYAEELKKNQRHRTLLSDISQLQLEKMLLVVQGHMKGLSLEESVEQAESDLTIDPDKDLNKLETEQVDKAKRIMDETFNQHRIKADDPEFEYNVEVEFQQPIESSGWDSDDEF</sequence>
<evidence type="ECO:0000256" key="8">
    <source>
        <dbReference type="ARBA" id="ARBA00023069"/>
    </source>
</evidence>
<gene>
    <name evidence="11" type="ORF">CVLEPA_LOCUS28270</name>
</gene>
<organism evidence="11 12">
    <name type="scientific">Clavelina lepadiformis</name>
    <name type="common">Light-bulb sea squirt</name>
    <name type="synonym">Ascidia lepadiformis</name>
    <dbReference type="NCBI Taxonomy" id="159417"/>
    <lineage>
        <taxon>Eukaryota</taxon>
        <taxon>Metazoa</taxon>
        <taxon>Chordata</taxon>
        <taxon>Tunicata</taxon>
        <taxon>Ascidiacea</taxon>
        <taxon>Aplousobranchia</taxon>
        <taxon>Clavelinidae</taxon>
        <taxon>Clavelina</taxon>
    </lineage>
</organism>
<comment type="caution">
    <text evidence="11">The sequence shown here is derived from an EMBL/GenBank/DDBJ whole genome shotgun (WGS) entry which is preliminary data.</text>
</comment>
<evidence type="ECO:0000256" key="7">
    <source>
        <dbReference type="ARBA" id="ARBA00022794"/>
    </source>
</evidence>
<dbReference type="EMBL" id="CAWYQH010000141">
    <property type="protein sequence ID" value="CAK8694948.1"/>
    <property type="molecule type" value="Genomic_DNA"/>
</dbReference>
<dbReference type="InterPro" id="IPR029412">
    <property type="entry name" value="CEP19"/>
</dbReference>
<evidence type="ECO:0000256" key="4">
    <source>
        <dbReference type="ARBA" id="ARBA00009371"/>
    </source>
</evidence>
<keyword evidence="8" id="KW-0969">Cilium</keyword>
<dbReference type="PANTHER" id="PTHR31539:SF1">
    <property type="entry name" value="CENTROSOMAL PROTEIN OF 19 KDA"/>
    <property type="match status" value="1"/>
</dbReference>
<name>A0ABP0GUF7_CLALP</name>
<comment type="subcellular location">
    <subcellularLocation>
        <location evidence="2">Cytoplasm</location>
        <location evidence="2">Cytoskeleton</location>
        <location evidence="2">Cilium basal body</location>
    </subcellularLocation>
    <subcellularLocation>
        <location evidence="1">Cytoplasm</location>
        <location evidence="1">Cytoskeleton</location>
        <location evidence="1">Microtubule organizing center</location>
        <location evidence="1">Centrosome</location>
        <location evidence="1">Centriole</location>
    </subcellularLocation>
    <subcellularLocation>
        <location evidence="3">Cytoplasm</location>
        <location evidence="3">Cytoskeleton</location>
        <location evidence="3">Spindle</location>
    </subcellularLocation>
</comment>
<keyword evidence="12" id="KW-1185">Reference proteome</keyword>
<evidence type="ECO:0000313" key="11">
    <source>
        <dbReference type="EMBL" id="CAK8694948.1"/>
    </source>
</evidence>
<proteinExistence type="inferred from homology"/>
<accession>A0ABP0GUF7</accession>
<evidence type="ECO:0000256" key="1">
    <source>
        <dbReference type="ARBA" id="ARBA00004114"/>
    </source>
</evidence>
<keyword evidence="7" id="KW-0970">Cilium biogenesis/degradation</keyword>
<keyword evidence="9" id="KW-0206">Cytoskeleton</keyword>
<evidence type="ECO:0000256" key="10">
    <source>
        <dbReference type="ARBA" id="ARBA00023273"/>
    </source>
</evidence>
<evidence type="ECO:0000256" key="2">
    <source>
        <dbReference type="ARBA" id="ARBA00004120"/>
    </source>
</evidence>
<evidence type="ECO:0000256" key="5">
    <source>
        <dbReference type="ARBA" id="ARBA00022015"/>
    </source>
</evidence>
<evidence type="ECO:0000313" key="12">
    <source>
        <dbReference type="Proteomes" id="UP001642483"/>
    </source>
</evidence>
<dbReference type="PANTHER" id="PTHR31539">
    <property type="entry name" value="CENTROSOMAL PROTEIN OF 19K CEP19"/>
    <property type="match status" value="1"/>
</dbReference>
<keyword evidence="10" id="KW-0966">Cell projection</keyword>
<evidence type="ECO:0000256" key="3">
    <source>
        <dbReference type="ARBA" id="ARBA00004186"/>
    </source>
</evidence>
<dbReference type="Pfam" id="PF14933">
    <property type="entry name" value="CEP19"/>
    <property type="match status" value="1"/>
</dbReference>
<reference evidence="11 12" key="1">
    <citation type="submission" date="2024-02" db="EMBL/GenBank/DDBJ databases">
        <authorList>
            <person name="Daric V."/>
            <person name="Darras S."/>
        </authorList>
    </citation>
    <scope>NUCLEOTIDE SEQUENCE [LARGE SCALE GENOMIC DNA]</scope>
</reference>
<protein>
    <recommendedName>
        <fullName evidence="5">Centrosomal protein of 19 kDa</fullName>
    </recommendedName>
</protein>
<dbReference type="Proteomes" id="UP001642483">
    <property type="component" value="Unassembled WGS sequence"/>
</dbReference>
<evidence type="ECO:0000256" key="9">
    <source>
        <dbReference type="ARBA" id="ARBA00023212"/>
    </source>
</evidence>
<evidence type="ECO:0000256" key="6">
    <source>
        <dbReference type="ARBA" id="ARBA00022490"/>
    </source>
</evidence>
<keyword evidence="6" id="KW-0963">Cytoplasm</keyword>